<dbReference type="SUPFAM" id="SSF47781">
    <property type="entry name" value="RuvA domain 2-like"/>
    <property type="match status" value="1"/>
</dbReference>
<dbReference type="AlphaFoldDB" id="X1NJC5"/>
<organism evidence="1">
    <name type="scientific">marine sediment metagenome</name>
    <dbReference type="NCBI Taxonomy" id="412755"/>
    <lineage>
        <taxon>unclassified sequences</taxon>
        <taxon>metagenomes</taxon>
        <taxon>ecological metagenomes</taxon>
    </lineage>
</organism>
<reference evidence="1" key="1">
    <citation type="journal article" date="2014" name="Front. Microbiol.">
        <title>High frequency of phylogenetically diverse reductive dehalogenase-homologous genes in deep subseafloor sedimentary metagenomes.</title>
        <authorList>
            <person name="Kawai M."/>
            <person name="Futagami T."/>
            <person name="Toyoda A."/>
            <person name="Takaki Y."/>
            <person name="Nishi S."/>
            <person name="Hori S."/>
            <person name="Arai W."/>
            <person name="Tsubouchi T."/>
            <person name="Morono Y."/>
            <person name="Uchiyama I."/>
            <person name="Ito T."/>
            <person name="Fujiyama A."/>
            <person name="Inagaki F."/>
            <person name="Takami H."/>
        </authorList>
    </citation>
    <scope>NUCLEOTIDE SEQUENCE</scope>
    <source>
        <strain evidence="1">Expedition CK06-06</strain>
    </source>
</reference>
<sequence>MTLGHGIEPNSTIGEQLGRKLRSEEYLVRLNLANPYHRNIFQYLTVFDPVSDFIDNDGDGLGIDLNGNGFLDITEIDLDEVKIPGRININTAPWYVIAQLPWMTNDVAQAIVAYRDKLGIPVDFSGPNGRFTATGVSGIREQPGFASIGELNCVFTGLANYSIGQYAVDTIDLPGFPDLTTDGPGLGDGIADDFEERDIIFSRISNLVSVR</sequence>
<dbReference type="EMBL" id="BARV01024045">
    <property type="protein sequence ID" value="GAI43683.1"/>
    <property type="molecule type" value="Genomic_DNA"/>
</dbReference>
<feature type="non-terminal residue" evidence="1">
    <location>
        <position position="211"/>
    </location>
</feature>
<gene>
    <name evidence="1" type="ORF">S06H3_39325</name>
</gene>
<protein>
    <submittedName>
        <fullName evidence="1">Uncharacterized protein</fullName>
    </submittedName>
</protein>
<dbReference type="InterPro" id="IPR010994">
    <property type="entry name" value="RuvA_2-like"/>
</dbReference>
<accession>X1NJC5</accession>
<comment type="caution">
    <text evidence="1">The sequence shown here is derived from an EMBL/GenBank/DDBJ whole genome shotgun (WGS) entry which is preliminary data.</text>
</comment>
<proteinExistence type="predicted"/>
<name>X1NJC5_9ZZZZ</name>
<evidence type="ECO:0000313" key="1">
    <source>
        <dbReference type="EMBL" id="GAI43683.1"/>
    </source>
</evidence>